<feature type="compositionally biased region" description="Acidic residues" evidence="1">
    <location>
        <begin position="129"/>
        <end position="141"/>
    </location>
</feature>
<name>A0A6A4DAU1_9STRA</name>
<protein>
    <submittedName>
        <fullName evidence="2">Uncharacterized protein</fullName>
    </submittedName>
</protein>
<reference evidence="2 3" key="1">
    <citation type="submission" date="2018-08" db="EMBL/GenBank/DDBJ databases">
        <title>Genomic investigation of the strawberry pathogen Phytophthora fragariae indicates pathogenicity is determined by transcriptional variation in three key races.</title>
        <authorList>
            <person name="Adams T.M."/>
            <person name="Armitage A.D."/>
            <person name="Sobczyk M.K."/>
            <person name="Bates H.J."/>
            <person name="Dunwell J.M."/>
            <person name="Nellist C.F."/>
            <person name="Harrison R.J."/>
        </authorList>
    </citation>
    <scope>NUCLEOTIDE SEQUENCE [LARGE SCALE GENOMIC DNA]</scope>
    <source>
        <strain evidence="2 3">SCRP333</strain>
    </source>
</reference>
<organism evidence="2 3">
    <name type="scientific">Phytophthora rubi</name>
    <dbReference type="NCBI Taxonomy" id="129364"/>
    <lineage>
        <taxon>Eukaryota</taxon>
        <taxon>Sar</taxon>
        <taxon>Stramenopiles</taxon>
        <taxon>Oomycota</taxon>
        <taxon>Peronosporomycetes</taxon>
        <taxon>Peronosporales</taxon>
        <taxon>Peronosporaceae</taxon>
        <taxon>Phytophthora</taxon>
    </lineage>
</organism>
<dbReference type="AlphaFoldDB" id="A0A6A4DAU1"/>
<dbReference type="EMBL" id="QXFT01002069">
    <property type="protein sequence ID" value="KAE9304525.1"/>
    <property type="molecule type" value="Genomic_DNA"/>
</dbReference>
<gene>
    <name evidence="2" type="ORF">PR003_g21730</name>
</gene>
<keyword evidence="3" id="KW-1185">Reference proteome</keyword>
<evidence type="ECO:0000256" key="1">
    <source>
        <dbReference type="SAM" id="MobiDB-lite"/>
    </source>
</evidence>
<comment type="caution">
    <text evidence="2">The sequence shown here is derived from an EMBL/GenBank/DDBJ whole genome shotgun (WGS) entry which is preliminary data.</text>
</comment>
<feature type="region of interest" description="Disordered" evidence="1">
    <location>
        <begin position="118"/>
        <end position="154"/>
    </location>
</feature>
<proteinExistence type="predicted"/>
<dbReference type="Proteomes" id="UP000434957">
    <property type="component" value="Unassembled WGS sequence"/>
</dbReference>
<evidence type="ECO:0000313" key="2">
    <source>
        <dbReference type="EMBL" id="KAE9304525.1"/>
    </source>
</evidence>
<dbReference type="PANTHER" id="PTHR33324:SF2">
    <property type="entry name" value="MYB_SANT-LIKE DNA-BINDING DOMAIN-CONTAINING PROTEIN"/>
    <property type="match status" value="1"/>
</dbReference>
<evidence type="ECO:0000313" key="3">
    <source>
        <dbReference type="Proteomes" id="UP000434957"/>
    </source>
</evidence>
<sequence length="294" mass="33911">MAISWTNDREKPWAPSSMDLLLRWLLKPGNYERWKTASRSKMALMREIVEDMERNGIQHRTPQNVYYQIHNLRRRFDPVKKWLEDEGKLASFRRGEETKSVATEVAKRCPQFRQLMPVFDHDQGTPSSGDEEQQQQEDDDEATQKIRVPTSDNANLETVGNKRKAFSGSCATSEPPMKKTETLKSQLTIDTAGSDKRTEVQGVHMRFGAYSASPPLWNNRRGDDFFGINYTPGEEVAQMVMEKGLKYQDDLANCHLSGEQKREELRTKTEKVMLRYKMKREGLSDEDIDAAVPM</sequence>
<accession>A0A6A4DAU1</accession>
<dbReference type="PANTHER" id="PTHR33324">
    <property type="entry name" value="EXPRESSED PROTEIN"/>
    <property type="match status" value="1"/>
</dbReference>